<gene>
    <name evidence="6" type="ORF">GCM10011320_16940</name>
</gene>
<evidence type="ECO:0000313" key="7">
    <source>
        <dbReference type="Proteomes" id="UP000661507"/>
    </source>
</evidence>
<reference evidence="6" key="1">
    <citation type="journal article" date="2014" name="Int. J. Syst. Evol. Microbiol.">
        <title>Complete genome sequence of Corynebacterium casei LMG S-19264T (=DSM 44701T), isolated from a smear-ripened cheese.</title>
        <authorList>
            <consortium name="US DOE Joint Genome Institute (JGI-PGF)"/>
            <person name="Walter F."/>
            <person name="Albersmeier A."/>
            <person name="Kalinowski J."/>
            <person name="Ruckert C."/>
        </authorList>
    </citation>
    <scope>NUCLEOTIDE SEQUENCE</scope>
    <source>
        <strain evidence="6">CGMCC 1.3617</strain>
    </source>
</reference>
<evidence type="ECO:0000256" key="1">
    <source>
        <dbReference type="ARBA" id="ARBA00001917"/>
    </source>
</evidence>
<evidence type="ECO:0000313" key="6">
    <source>
        <dbReference type="EMBL" id="GGJ10428.1"/>
    </source>
</evidence>
<dbReference type="Pfam" id="PF12766">
    <property type="entry name" value="Pyridox_oxase_2"/>
    <property type="match status" value="1"/>
</dbReference>
<evidence type="ECO:0000259" key="5">
    <source>
        <dbReference type="Pfam" id="PF12766"/>
    </source>
</evidence>
<evidence type="ECO:0000256" key="2">
    <source>
        <dbReference type="ARBA" id="ARBA00022630"/>
    </source>
</evidence>
<dbReference type="Proteomes" id="UP000661507">
    <property type="component" value="Unassembled WGS sequence"/>
</dbReference>
<evidence type="ECO:0000256" key="3">
    <source>
        <dbReference type="ARBA" id="ARBA00022643"/>
    </source>
</evidence>
<keyword evidence="2" id="KW-0285">Flavoprotein</keyword>
<accession>A0A917NLV3</accession>
<protein>
    <submittedName>
        <fullName evidence="6">Pyridoxamine 5'-phosphate oxidase</fullName>
    </submittedName>
</protein>
<dbReference type="PANTHER" id="PTHR10851:SF3">
    <property type="entry name" value="PYRIDOXINE_PYRIDOXAMINE 5'-PHOSPHATE OXIDASE 2"/>
    <property type="match status" value="1"/>
</dbReference>
<keyword evidence="3" id="KW-0288">FMN</keyword>
<keyword evidence="4" id="KW-0560">Oxidoreductase</keyword>
<dbReference type="SUPFAM" id="SSF50475">
    <property type="entry name" value="FMN-binding split barrel"/>
    <property type="match status" value="1"/>
</dbReference>
<comment type="caution">
    <text evidence="6">The sequence shown here is derived from an EMBL/GenBank/DDBJ whole genome shotgun (WGS) entry which is preliminary data.</text>
</comment>
<dbReference type="AlphaFoldDB" id="A0A917NLV3"/>
<dbReference type="Gene3D" id="2.30.110.10">
    <property type="entry name" value="Electron Transport, Fmn-binding Protein, Chain A"/>
    <property type="match status" value="1"/>
</dbReference>
<dbReference type="PANTHER" id="PTHR10851">
    <property type="entry name" value="PYRIDOXINE-5-PHOSPHATE OXIDASE"/>
    <property type="match status" value="1"/>
</dbReference>
<proteinExistence type="predicted"/>
<name>A0A917NLV3_9PROT</name>
<reference evidence="6" key="2">
    <citation type="submission" date="2020-09" db="EMBL/GenBank/DDBJ databases">
        <authorList>
            <person name="Sun Q."/>
            <person name="Zhou Y."/>
        </authorList>
    </citation>
    <scope>NUCLEOTIDE SEQUENCE</scope>
    <source>
        <strain evidence="6">CGMCC 1.3617</strain>
    </source>
</reference>
<sequence length="186" mass="19807">MTLEEALRAAFAALEAGARLRHGAFHTPALATIGRDGAPALRTVVLRGFDAATRCLAIHTDCRSAKYAELIADPRAVLHGYDAATRMQLRLAGRATLHHDDAIADAAWAASRKTSRMTYATAWTPGTALPAPPAAPEDPVGGRAHFAAVLLRFDHLDWLLLDPAGHARARFDWAADGAMAASWVAP</sequence>
<dbReference type="EMBL" id="BMKW01000003">
    <property type="protein sequence ID" value="GGJ10428.1"/>
    <property type="molecule type" value="Genomic_DNA"/>
</dbReference>
<dbReference type="RefSeq" id="WP_188966587.1">
    <property type="nucleotide sequence ID" value="NZ_BMKW01000003.1"/>
</dbReference>
<dbReference type="GO" id="GO:0010181">
    <property type="term" value="F:FMN binding"/>
    <property type="evidence" value="ECO:0007669"/>
    <property type="project" value="InterPro"/>
</dbReference>
<keyword evidence="7" id="KW-1185">Reference proteome</keyword>
<dbReference type="InterPro" id="IPR024624">
    <property type="entry name" value="Pyridox_Oxase_Alr4036_FMN-bd"/>
</dbReference>
<comment type="cofactor">
    <cofactor evidence="1">
        <name>FMN</name>
        <dbReference type="ChEBI" id="CHEBI:58210"/>
    </cofactor>
</comment>
<evidence type="ECO:0000256" key="4">
    <source>
        <dbReference type="ARBA" id="ARBA00023002"/>
    </source>
</evidence>
<dbReference type="InterPro" id="IPR012349">
    <property type="entry name" value="Split_barrel_FMN-bd"/>
</dbReference>
<dbReference type="GO" id="GO:0008615">
    <property type="term" value="P:pyridoxine biosynthetic process"/>
    <property type="evidence" value="ECO:0007669"/>
    <property type="project" value="InterPro"/>
</dbReference>
<dbReference type="InterPro" id="IPR000659">
    <property type="entry name" value="Pyridox_Oxase"/>
</dbReference>
<dbReference type="GO" id="GO:0004733">
    <property type="term" value="F:pyridoxamine phosphate oxidase activity"/>
    <property type="evidence" value="ECO:0007669"/>
    <property type="project" value="InterPro"/>
</dbReference>
<organism evidence="6 7">
    <name type="scientific">Neoroseomonas lacus</name>
    <dbReference type="NCBI Taxonomy" id="287609"/>
    <lineage>
        <taxon>Bacteria</taxon>
        <taxon>Pseudomonadati</taxon>
        <taxon>Pseudomonadota</taxon>
        <taxon>Alphaproteobacteria</taxon>
        <taxon>Acetobacterales</taxon>
        <taxon>Acetobacteraceae</taxon>
        <taxon>Neoroseomonas</taxon>
    </lineage>
</organism>
<feature type="domain" description="Pyridoxamine 5'-phosphate oxidase Alr4036 family FMN-binding" evidence="5">
    <location>
        <begin position="23"/>
        <end position="98"/>
    </location>
</feature>